<sequence length="149" mass="17392">MSLEKLVYSFREAIIAAKKNNESGELFRKFPVGQCGHTSDVLAQYLIDNGCNLVTYVNGTYYGDNIDSRQAHTWLLVDDWVIDITGDQFKYQEELLNYDVPVYIGPVTDFHRLFEINPGGKHEHFGLECDWSNYHELKTWYEIILQYLD</sequence>
<dbReference type="RefSeq" id="WP_204663091.1">
    <property type="nucleotide sequence ID" value="NZ_JAFBDT010000005.1"/>
</dbReference>
<gene>
    <name evidence="1" type="ORF">JOC49_001037</name>
</gene>
<evidence type="ECO:0000313" key="1">
    <source>
        <dbReference type="EMBL" id="MBM7561517.1"/>
    </source>
</evidence>
<evidence type="ECO:0008006" key="3">
    <source>
        <dbReference type="Google" id="ProtNLM"/>
    </source>
</evidence>
<keyword evidence="2" id="KW-1185">Reference proteome</keyword>
<proteinExistence type="predicted"/>
<accession>A0ABS2MQ26</accession>
<reference evidence="1 2" key="1">
    <citation type="submission" date="2021-01" db="EMBL/GenBank/DDBJ databases">
        <title>Genomic Encyclopedia of Type Strains, Phase IV (KMG-IV): sequencing the most valuable type-strain genomes for metagenomic binning, comparative biology and taxonomic classification.</title>
        <authorList>
            <person name="Goeker M."/>
        </authorList>
    </citation>
    <scope>NUCLEOTIDE SEQUENCE [LARGE SCALE GENOMIC DNA]</scope>
    <source>
        <strain evidence="1 2">DSM 24436</strain>
    </source>
</reference>
<evidence type="ECO:0000313" key="2">
    <source>
        <dbReference type="Proteomes" id="UP000767854"/>
    </source>
</evidence>
<comment type="caution">
    <text evidence="1">The sequence shown here is derived from an EMBL/GenBank/DDBJ whole genome shotgun (WGS) entry which is preliminary data.</text>
</comment>
<dbReference type="EMBL" id="JAFBDT010000005">
    <property type="protein sequence ID" value="MBM7561517.1"/>
    <property type="molecule type" value="Genomic_DNA"/>
</dbReference>
<protein>
    <recommendedName>
        <fullName evidence="3">Transglutaminase-like domain-containing protein</fullName>
    </recommendedName>
</protein>
<organism evidence="1 2">
    <name type="scientific">Fusibacter tunisiensis</name>
    <dbReference type="NCBI Taxonomy" id="1008308"/>
    <lineage>
        <taxon>Bacteria</taxon>
        <taxon>Bacillati</taxon>
        <taxon>Bacillota</taxon>
        <taxon>Clostridia</taxon>
        <taxon>Eubacteriales</taxon>
        <taxon>Eubacteriales Family XII. Incertae Sedis</taxon>
        <taxon>Fusibacter</taxon>
    </lineage>
</organism>
<dbReference type="Proteomes" id="UP000767854">
    <property type="component" value="Unassembled WGS sequence"/>
</dbReference>
<name>A0ABS2MQ26_9FIRM</name>